<keyword evidence="3 5" id="KW-1133">Transmembrane helix</keyword>
<evidence type="ECO:0000256" key="1">
    <source>
        <dbReference type="ARBA" id="ARBA00004141"/>
    </source>
</evidence>
<dbReference type="AlphaFoldDB" id="A0A382NJW9"/>
<feature type="transmembrane region" description="Helical" evidence="5">
    <location>
        <begin position="88"/>
        <end position="108"/>
    </location>
</feature>
<reference evidence="6" key="1">
    <citation type="submission" date="2018-05" db="EMBL/GenBank/DDBJ databases">
        <authorList>
            <person name="Lanie J.A."/>
            <person name="Ng W.-L."/>
            <person name="Kazmierczak K.M."/>
            <person name="Andrzejewski T.M."/>
            <person name="Davidsen T.M."/>
            <person name="Wayne K.J."/>
            <person name="Tettelin H."/>
            <person name="Glass J.I."/>
            <person name="Rusch D."/>
            <person name="Podicherti R."/>
            <person name="Tsui H.-C.T."/>
            <person name="Winkler M.E."/>
        </authorList>
    </citation>
    <scope>NUCLEOTIDE SEQUENCE</scope>
</reference>
<name>A0A382NJW9_9ZZZZ</name>
<gene>
    <name evidence="6" type="ORF">METZ01_LOCUS314357</name>
</gene>
<sequence>MNNDVSSVDYNFSPSQFIVGGQMMFVAFGALVLVPILTGLDPNVALLTAGVGTLIFQLCTRGQVPVFLASSFAFIAPIIYGVKTWGIPATMCGLAAAGVVYIIISFIVRAKGSSFLEKY</sequence>
<proteinExistence type="predicted"/>
<accession>A0A382NJW9</accession>
<dbReference type="GO" id="GO:0022857">
    <property type="term" value="F:transmembrane transporter activity"/>
    <property type="evidence" value="ECO:0007669"/>
    <property type="project" value="InterPro"/>
</dbReference>
<evidence type="ECO:0000256" key="5">
    <source>
        <dbReference type="SAM" id="Phobius"/>
    </source>
</evidence>
<organism evidence="6">
    <name type="scientific">marine metagenome</name>
    <dbReference type="NCBI Taxonomy" id="408172"/>
    <lineage>
        <taxon>unclassified sequences</taxon>
        <taxon>metagenomes</taxon>
        <taxon>ecological metagenomes</taxon>
    </lineage>
</organism>
<evidence type="ECO:0000313" key="6">
    <source>
        <dbReference type="EMBL" id="SVC61503.1"/>
    </source>
</evidence>
<feature type="transmembrane region" description="Helical" evidence="5">
    <location>
        <begin position="17"/>
        <end position="37"/>
    </location>
</feature>
<evidence type="ECO:0000256" key="2">
    <source>
        <dbReference type="ARBA" id="ARBA00022692"/>
    </source>
</evidence>
<keyword evidence="2 5" id="KW-0812">Transmembrane</keyword>
<keyword evidence="4 5" id="KW-0472">Membrane</keyword>
<dbReference type="EMBL" id="UINC01101008">
    <property type="protein sequence ID" value="SVC61503.1"/>
    <property type="molecule type" value="Genomic_DNA"/>
</dbReference>
<evidence type="ECO:0008006" key="7">
    <source>
        <dbReference type="Google" id="ProtNLM"/>
    </source>
</evidence>
<feature type="transmembrane region" description="Helical" evidence="5">
    <location>
        <begin position="43"/>
        <end position="59"/>
    </location>
</feature>
<dbReference type="InterPro" id="IPR006043">
    <property type="entry name" value="NCS2"/>
</dbReference>
<protein>
    <recommendedName>
        <fullName evidence="7">Uracil permease</fullName>
    </recommendedName>
</protein>
<evidence type="ECO:0000256" key="4">
    <source>
        <dbReference type="ARBA" id="ARBA00023136"/>
    </source>
</evidence>
<feature type="non-terminal residue" evidence="6">
    <location>
        <position position="119"/>
    </location>
</feature>
<dbReference type="Pfam" id="PF00860">
    <property type="entry name" value="Xan_ur_permease"/>
    <property type="match status" value="1"/>
</dbReference>
<dbReference type="GO" id="GO:0016020">
    <property type="term" value="C:membrane"/>
    <property type="evidence" value="ECO:0007669"/>
    <property type="project" value="UniProtKB-SubCell"/>
</dbReference>
<comment type="subcellular location">
    <subcellularLocation>
        <location evidence="1">Membrane</location>
        <topology evidence="1">Multi-pass membrane protein</topology>
    </subcellularLocation>
</comment>
<evidence type="ECO:0000256" key="3">
    <source>
        <dbReference type="ARBA" id="ARBA00022989"/>
    </source>
</evidence>